<organism evidence="1 2">
    <name type="scientific">Scomber scombrus</name>
    <name type="common">Atlantic mackerel</name>
    <name type="synonym">Scomber vernalis</name>
    <dbReference type="NCBI Taxonomy" id="13677"/>
    <lineage>
        <taxon>Eukaryota</taxon>
        <taxon>Metazoa</taxon>
        <taxon>Chordata</taxon>
        <taxon>Craniata</taxon>
        <taxon>Vertebrata</taxon>
        <taxon>Euteleostomi</taxon>
        <taxon>Actinopterygii</taxon>
        <taxon>Neopterygii</taxon>
        <taxon>Teleostei</taxon>
        <taxon>Neoteleostei</taxon>
        <taxon>Acanthomorphata</taxon>
        <taxon>Pelagiaria</taxon>
        <taxon>Scombriformes</taxon>
        <taxon>Scombridae</taxon>
        <taxon>Scomber</taxon>
    </lineage>
</organism>
<proteinExistence type="predicted"/>
<dbReference type="Proteomes" id="UP001314229">
    <property type="component" value="Unassembled WGS sequence"/>
</dbReference>
<name>A0AAV1NUP1_SCOSC</name>
<evidence type="ECO:0000313" key="1">
    <source>
        <dbReference type="EMBL" id="CAK6961819.1"/>
    </source>
</evidence>
<evidence type="ECO:0000313" key="2">
    <source>
        <dbReference type="Proteomes" id="UP001314229"/>
    </source>
</evidence>
<accession>A0AAV1NUP1</accession>
<sequence>MEEAAHRRCFSLMWTLHQTEVFIPSFRNLKGQRSLQRHQMCAVMESRRERPFVRHQISPVPKAGPYRVSSAGLPGGETQTLRTGSGFCLHERSPWIPPTRADRGRQGTGRREPSCPVCLSTCLSLCMGFGDL</sequence>
<comment type="caution">
    <text evidence="1">The sequence shown here is derived from an EMBL/GenBank/DDBJ whole genome shotgun (WGS) entry which is preliminary data.</text>
</comment>
<dbReference type="EMBL" id="CAWUFR010000053">
    <property type="protein sequence ID" value="CAK6961819.1"/>
    <property type="molecule type" value="Genomic_DNA"/>
</dbReference>
<reference evidence="1 2" key="1">
    <citation type="submission" date="2024-01" db="EMBL/GenBank/DDBJ databases">
        <authorList>
            <person name="Alioto T."/>
            <person name="Alioto T."/>
            <person name="Gomez Garrido J."/>
        </authorList>
    </citation>
    <scope>NUCLEOTIDE SEQUENCE [LARGE SCALE GENOMIC DNA]</scope>
</reference>
<dbReference type="AlphaFoldDB" id="A0AAV1NUP1"/>
<protein>
    <submittedName>
        <fullName evidence="1">Uncharacterized protein</fullName>
    </submittedName>
</protein>
<keyword evidence="2" id="KW-1185">Reference proteome</keyword>
<gene>
    <name evidence="1" type="ORF">FSCOSCO3_A011860</name>
</gene>